<dbReference type="GO" id="GO:0043565">
    <property type="term" value="F:sequence-specific DNA binding"/>
    <property type="evidence" value="ECO:0007669"/>
    <property type="project" value="InterPro"/>
</dbReference>
<dbReference type="InterPro" id="IPR025943">
    <property type="entry name" value="Sigma_54_int_dom_ATP-bd_2"/>
</dbReference>
<dbReference type="Pfam" id="PF02954">
    <property type="entry name" value="HTH_8"/>
    <property type="match status" value="1"/>
</dbReference>
<sequence>MFSQLPQPLHYAKALFAHFTRLAGLGESRSLCQGLVESTSRLTDCDLSQLYLLDETHTRLTLTAEWHQNRWQTREQASLPSDYHREQLLQYCLLQNQVLAIDTLDSHLHDIAFLPESPAPWCSLLCLPLQSERRQVLGVLLVASAQPRRLGHFAESLGLLGNFAVGQLGLLNRLDAPATSAPFEPAGDRPCPSGYGLIGDSPAMRALYQMIGKVLHNPVNVLLTGETGTGKELVARAIHDYGSRRTRPFVVQNCASLPENLLESEMFGYRKGAFSGADRDHAGLLDAADTGTLFLDEIGDMPLSLQAKLLRVLQEGEVRPLGSTDTHKVDVRIIAATHRDLKQLVEAGSFREDLYYRLSHFPIELPPLQERGQDILQLARHFAEQACAFLQRPVCRWSQDAESQLLAYPFPGNVRELKGLIERAILLCDGNELLPEHFSLEGAASSNLNLRERLEQVERNLLIESLRRNQGNQTSAATELGLPRRTLLYRMQRLNICAAEVRAREKADARQ</sequence>
<dbReference type="FunFam" id="3.40.50.300:FF:000006">
    <property type="entry name" value="DNA-binding transcriptional regulator NtrC"/>
    <property type="match status" value="1"/>
</dbReference>
<keyword evidence="9" id="KW-0238">DNA-binding</keyword>
<evidence type="ECO:0000259" key="12">
    <source>
        <dbReference type="PROSITE" id="PS50045"/>
    </source>
</evidence>
<dbReference type="Pfam" id="PF00158">
    <property type="entry name" value="Sigma54_activat"/>
    <property type="match status" value="1"/>
</dbReference>
<dbReference type="GO" id="GO:0005737">
    <property type="term" value="C:cytoplasm"/>
    <property type="evidence" value="ECO:0007669"/>
    <property type="project" value="UniProtKB-SubCell"/>
</dbReference>
<dbReference type="EMBL" id="LK391969">
    <property type="protein sequence ID" value="CEF25541.1"/>
    <property type="molecule type" value="Genomic_DNA"/>
</dbReference>
<dbReference type="SUPFAM" id="SSF55781">
    <property type="entry name" value="GAF domain-like"/>
    <property type="match status" value="1"/>
</dbReference>
<dbReference type="InterPro" id="IPR002197">
    <property type="entry name" value="HTH_Fis"/>
</dbReference>
<comment type="subcellular location">
    <subcellularLocation>
        <location evidence="1">Cytoplasm</location>
    </subcellularLocation>
</comment>
<dbReference type="PROSITE" id="PS00675">
    <property type="entry name" value="SIGMA54_INTERACT_1"/>
    <property type="match status" value="1"/>
</dbReference>
<evidence type="ECO:0000256" key="9">
    <source>
        <dbReference type="ARBA" id="ARBA00023125"/>
    </source>
</evidence>
<dbReference type="Gene3D" id="1.10.10.60">
    <property type="entry name" value="Homeodomain-like"/>
    <property type="match status" value="1"/>
</dbReference>
<dbReference type="Pfam" id="PF25601">
    <property type="entry name" value="AAA_lid_14"/>
    <property type="match status" value="1"/>
</dbReference>
<dbReference type="InterPro" id="IPR058031">
    <property type="entry name" value="AAA_lid_NorR"/>
</dbReference>
<dbReference type="InterPro" id="IPR003593">
    <property type="entry name" value="AAA+_ATPase"/>
</dbReference>
<evidence type="ECO:0000256" key="10">
    <source>
        <dbReference type="ARBA" id="ARBA00023159"/>
    </source>
</evidence>
<dbReference type="InterPro" id="IPR009057">
    <property type="entry name" value="Homeodomain-like_sf"/>
</dbReference>
<dbReference type="InterPro" id="IPR025662">
    <property type="entry name" value="Sigma_54_int_dom_ATP-bd_1"/>
</dbReference>
<dbReference type="AlphaFoldDB" id="A0A078M821"/>
<evidence type="ECO:0000256" key="1">
    <source>
        <dbReference type="ARBA" id="ARBA00004496"/>
    </source>
</evidence>
<evidence type="ECO:0000256" key="6">
    <source>
        <dbReference type="ARBA" id="ARBA00022840"/>
    </source>
</evidence>
<dbReference type="PROSITE" id="PS00676">
    <property type="entry name" value="SIGMA54_INTERACT_2"/>
    <property type="match status" value="1"/>
</dbReference>
<dbReference type="GO" id="GO:0006355">
    <property type="term" value="P:regulation of DNA-templated transcription"/>
    <property type="evidence" value="ECO:0007669"/>
    <property type="project" value="InterPro"/>
</dbReference>
<feature type="domain" description="Sigma-54 factor interaction" evidence="12">
    <location>
        <begin position="197"/>
        <end position="426"/>
    </location>
</feature>
<keyword evidence="5" id="KW-0547">Nucleotide-binding</keyword>
<dbReference type="SUPFAM" id="SSF46689">
    <property type="entry name" value="Homeodomain-like"/>
    <property type="match status" value="1"/>
</dbReference>
<dbReference type="GO" id="GO:0005524">
    <property type="term" value="F:ATP binding"/>
    <property type="evidence" value="ECO:0007669"/>
    <property type="project" value="UniProtKB-KW"/>
</dbReference>
<dbReference type="Gene3D" id="1.10.8.60">
    <property type="match status" value="1"/>
</dbReference>
<keyword evidence="4" id="KW-0597">Phosphoprotein</keyword>
<evidence type="ECO:0000256" key="4">
    <source>
        <dbReference type="ARBA" id="ARBA00022553"/>
    </source>
</evidence>
<evidence type="ECO:0000256" key="7">
    <source>
        <dbReference type="ARBA" id="ARBA00023012"/>
    </source>
</evidence>
<accession>A0A078M821</accession>
<dbReference type="Pfam" id="PF01590">
    <property type="entry name" value="GAF"/>
    <property type="match status" value="1"/>
</dbReference>
<dbReference type="Gene3D" id="3.40.50.300">
    <property type="entry name" value="P-loop containing nucleotide triphosphate hydrolases"/>
    <property type="match status" value="1"/>
</dbReference>
<dbReference type="OrthoDB" id="9804019at2"/>
<dbReference type="InterPro" id="IPR003018">
    <property type="entry name" value="GAF"/>
</dbReference>
<keyword evidence="7" id="KW-0902">Two-component regulatory system</keyword>
<proteinExistence type="predicted"/>
<evidence type="ECO:0000256" key="11">
    <source>
        <dbReference type="ARBA" id="ARBA00023163"/>
    </source>
</evidence>
<name>A0A078M821_9PSED</name>
<reference evidence="13" key="1">
    <citation type="submission" date="2014-07" db="EMBL/GenBank/DDBJ databases">
        <authorList>
            <person name="Urmite Genomes Urmite Genomes"/>
        </authorList>
    </citation>
    <scope>NUCLEOTIDE SEQUENCE</scope>
    <source>
        <strain evidence="13">12M76_air</strain>
    </source>
</reference>
<dbReference type="EMBL" id="LM997413">
    <property type="protein sequence ID" value="CEA01532.1"/>
    <property type="molecule type" value="Genomic_DNA"/>
</dbReference>
<dbReference type="PANTHER" id="PTHR32071">
    <property type="entry name" value="TRANSCRIPTIONAL REGULATORY PROTEIN"/>
    <property type="match status" value="1"/>
</dbReference>
<dbReference type="PROSITE" id="PS50045">
    <property type="entry name" value="SIGMA54_INTERACT_4"/>
    <property type="match status" value="1"/>
</dbReference>
<keyword evidence="10" id="KW-0010">Activator</keyword>
<dbReference type="PRINTS" id="PR01590">
    <property type="entry name" value="HTHFIS"/>
</dbReference>
<keyword evidence="11" id="KW-0804">Transcription</keyword>
<evidence type="ECO:0000256" key="5">
    <source>
        <dbReference type="ARBA" id="ARBA00022741"/>
    </source>
</evidence>
<evidence type="ECO:0000313" key="13">
    <source>
        <dbReference type="EMBL" id="CEA01532.1"/>
    </source>
</evidence>
<dbReference type="Gene3D" id="3.30.450.40">
    <property type="match status" value="1"/>
</dbReference>
<dbReference type="GO" id="GO:0000160">
    <property type="term" value="P:phosphorelay signal transduction system"/>
    <property type="evidence" value="ECO:0007669"/>
    <property type="project" value="UniProtKB-KW"/>
</dbReference>
<protein>
    <submittedName>
        <fullName evidence="13">Fis family transcriptional regulator</fullName>
    </submittedName>
</protein>
<gene>
    <name evidence="13" type="ORF">BN1049_00448</name>
</gene>
<dbReference type="RefSeq" id="WP_044498130.1">
    <property type="nucleotide sequence ID" value="NZ_LK391969.1"/>
</dbReference>
<keyword evidence="8" id="KW-0805">Transcription regulation</keyword>
<organism evidence="13">
    <name type="scientific">Pseudomonas saudimassiliensis</name>
    <dbReference type="NCBI Taxonomy" id="1461581"/>
    <lineage>
        <taxon>Bacteria</taxon>
        <taxon>Pseudomonadati</taxon>
        <taxon>Pseudomonadota</taxon>
        <taxon>Gammaproteobacteria</taxon>
        <taxon>Pseudomonadales</taxon>
        <taxon>Pseudomonadaceae</taxon>
        <taxon>Pseudomonas</taxon>
    </lineage>
</organism>
<dbReference type="SMART" id="SM00382">
    <property type="entry name" value="AAA"/>
    <property type="match status" value="1"/>
</dbReference>
<dbReference type="InterPro" id="IPR002078">
    <property type="entry name" value="Sigma_54_int"/>
</dbReference>
<evidence type="ECO:0000256" key="8">
    <source>
        <dbReference type="ARBA" id="ARBA00023015"/>
    </source>
</evidence>
<keyword evidence="6" id="KW-0067">ATP-binding</keyword>
<dbReference type="InterPro" id="IPR027417">
    <property type="entry name" value="P-loop_NTPase"/>
</dbReference>
<dbReference type="CDD" id="cd00009">
    <property type="entry name" value="AAA"/>
    <property type="match status" value="1"/>
</dbReference>
<evidence type="ECO:0000256" key="3">
    <source>
        <dbReference type="ARBA" id="ARBA00022491"/>
    </source>
</evidence>
<dbReference type="InterPro" id="IPR029016">
    <property type="entry name" value="GAF-like_dom_sf"/>
</dbReference>
<evidence type="ECO:0000256" key="2">
    <source>
        <dbReference type="ARBA" id="ARBA00022490"/>
    </source>
</evidence>
<dbReference type="PATRIC" id="fig|1461581.3.peg.440"/>
<dbReference type="SUPFAM" id="SSF52540">
    <property type="entry name" value="P-loop containing nucleoside triphosphate hydrolases"/>
    <property type="match status" value="1"/>
</dbReference>
<dbReference type="PANTHER" id="PTHR32071:SF95">
    <property type="entry name" value="DNA-BINDING TRANSCRIPTIONAL REGULATOR NTRC"/>
    <property type="match status" value="1"/>
</dbReference>
<keyword evidence="3" id="KW-0678">Repressor</keyword>
<keyword evidence="2" id="KW-0963">Cytoplasm</keyword>